<dbReference type="Proteomes" id="UP000789375">
    <property type="component" value="Unassembled WGS sequence"/>
</dbReference>
<protein>
    <submittedName>
        <fullName evidence="1">11948_t:CDS:1</fullName>
    </submittedName>
</protein>
<dbReference type="EMBL" id="CAJVPP010003541">
    <property type="protein sequence ID" value="CAG8632035.1"/>
    <property type="molecule type" value="Genomic_DNA"/>
</dbReference>
<organism evidence="1 2">
    <name type="scientific">Funneliformis mosseae</name>
    <name type="common">Endomycorrhizal fungus</name>
    <name type="synonym">Glomus mosseae</name>
    <dbReference type="NCBI Taxonomy" id="27381"/>
    <lineage>
        <taxon>Eukaryota</taxon>
        <taxon>Fungi</taxon>
        <taxon>Fungi incertae sedis</taxon>
        <taxon>Mucoromycota</taxon>
        <taxon>Glomeromycotina</taxon>
        <taxon>Glomeromycetes</taxon>
        <taxon>Glomerales</taxon>
        <taxon>Glomeraceae</taxon>
        <taxon>Funneliformis</taxon>
    </lineage>
</organism>
<gene>
    <name evidence="1" type="ORF">FMOSSE_LOCUS10538</name>
</gene>
<dbReference type="AlphaFoldDB" id="A0A9N9GST9"/>
<keyword evidence="2" id="KW-1185">Reference proteome</keyword>
<reference evidence="1" key="1">
    <citation type="submission" date="2021-06" db="EMBL/GenBank/DDBJ databases">
        <authorList>
            <person name="Kallberg Y."/>
            <person name="Tangrot J."/>
            <person name="Rosling A."/>
        </authorList>
    </citation>
    <scope>NUCLEOTIDE SEQUENCE</scope>
    <source>
        <strain evidence="1">87-6 pot B 2015</strain>
    </source>
</reference>
<name>A0A9N9GST9_FUNMO</name>
<feature type="non-terminal residue" evidence="1">
    <location>
        <position position="48"/>
    </location>
</feature>
<evidence type="ECO:0000313" key="1">
    <source>
        <dbReference type="EMBL" id="CAG8632035.1"/>
    </source>
</evidence>
<accession>A0A9N9GST9</accession>
<evidence type="ECO:0000313" key="2">
    <source>
        <dbReference type="Proteomes" id="UP000789375"/>
    </source>
</evidence>
<sequence>MNSDLNIIASRILKYTYGVKVRKCWTKDDPIHNDGRIDYLAKRSTPMN</sequence>
<proteinExistence type="predicted"/>
<comment type="caution">
    <text evidence="1">The sequence shown here is derived from an EMBL/GenBank/DDBJ whole genome shotgun (WGS) entry which is preliminary data.</text>
</comment>